<gene>
    <name evidence="8" type="ORF">J2T22_000039</name>
</gene>
<comment type="similarity">
    <text evidence="1">Belongs to the sigma-70 factor family. ECF subfamily.</text>
</comment>
<keyword evidence="4" id="KW-0238">DNA-binding</keyword>
<dbReference type="InterPro" id="IPR013249">
    <property type="entry name" value="RNA_pol_sigma70_r4_t2"/>
</dbReference>
<dbReference type="Proteomes" id="UP001226389">
    <property type="component" value="Unassembled WGS sequence"/>
</dbReference>
<sequence>MAQMQLMDAAIGGDARAFESLASKHRTMIWSVCLRVTGNTYDAEDALQDTLLAAWRGIGRFRRDASFGTWIYRIAANAALAVSRARRSTDVEIPEYLATDRDFAEKVAAADLVQQTLKGIPEDLRVALVLRELCDFTYAQIADYQGVPLATVKTRINRARHAFEQALSPDSL</sequence>
<organism evidence="8 9">
    <name type="scientific">Pseudarthrobacter defluvii</name>
    <dbReference type="NCBI Taxonomy" id="410837"/>
    <lineage>
        <taxon>Bacteria</taxon>
        <taxon>Bacillati</taxon>
        <taxon>Actinomycetota</taxon>
        <taxon>Actinomycetes</taxon>
        <taxon>Micrococcales</taxon>
        <taxon>Micrococcaceae</taxon>
        <taxon>Pseudarthrobacter</taxon>
    </lineage>
</organism>
<evidence type="ECO:0000313" key="9">
    <source>
        <dbReference type="Proteomes" id="UP001226389"/>
    </source>
</evidence>
<proteinExistence type="inferred from homology"/>
<reference evidence="8 9" key="1">
    <citation type="submission" date="2023-07" db="EMBL/GenBank/DDBJ databases">
        <title>Sorghum-associated microbial communities from plants grown in Nebraska, USA.</title>
        <authorList>
            <person name="Schachtman D."/>
        </authorList>
    </citation>
    <scope>NUCLEOTIDE SEQUENCE [LARGE SCALE GENOMIC DNA]</scope>
    <source>
        <strain evidence="8 9">DS994</strain>
    </source>
</reference>
<dbReference type="InterPro" id="IPR007627">
    <property type="entry name" value="RNA_pol_sigma70_r2"/>
</dbReference>
<keyword evidence="3" id="KW-0731">Sigma factor</keyword>
<evidence type="ECO:0000256" key="3">
    <source>
        <dbReference type="ARBA" id="ARBA00023082"/>
    </source>
</evidence>
<dbReference type="NCBIfam" id="TIGR02937">
    <property type="entry name" value="sigma70-ECF"/>
    <property type="match status" value="1"/>
</dbReference>
<dbReference type="SUPFAM" id="SSF88946">
    <property type="entry name" value="Sigma2 domain of RNA polymerase sigma factors"/>
    <property type="match status" value="1"/>
</dbReference>
<evidence type="ECO:0000256" key="4">
    <source>
        <dbReference type="ARBA" id="ARBA00023125"/>
    </source>
</evidence>
<dbReference type="InterPro" id="IPR014284">
    <property type="entry name" value="RNA_pol_sigma-70_dom"/>
</dbReference>
<dbReference type="CDD" id="cd06171">
    <property type="entry name" value="Sigma70_r4"/>
    <property type="match status" value="1"/>
</dbReference>
<dbReference type="EMBL" id="JAUSSY010000001">
    <property type="protein sequence ID" value="MDQ0116879.1"/>
    <property type="molecule type" value="Genomic_DNA"/>
</dbReference>
<evidence type="ECO:0000259" key="6">
    <source>
        <dbReference type="Pfam" id="PF04542"/>
    </source>
</evidence>
<keyword evidence="9" id="KW-1185">Reference proteome</keyword>
<dbReference type="InterPro" id="IPR039425">
    <property type="entry name" value="RNA_pol_sigma-70-like"/>
</dbReference>
<keyword evidence="5" id="KW-0804">Transcription</keyword>
<dbReference type="Pfam" id="PF08281">
    <property type="entry name" value="Sigma70_r4_2"/>
    <property type="match status" value="1"/>
</dbReference>
<accession>A0ABT9UEM1</accession>
<dbReference type="InterPro" id="IPR013324">
    <property type="entry name" value="RNA_pol_sigma_r3/r4-like"/>
</dbReference>
<feature type="domain" description="RNA polymerase sigma-70 region 2" evidence="6">
    <location>
        <begin position="22"/>
        <end position="87"/>
    </location>
</feature>
<name>A0ABT9UEM1_9MICC</name>
<feature type="domain" description="RNA polymerase sigma factor 70 region 4 type 2" evidence="7">
    <location>
        <begin position="112"/>
        <end position="160"/>
    </location>
</feature>
<dbReference type="SUPFAM" id="SSF88659">
    <property type="entry name" value="Sigma3 and sigma4 domains of RNA polymerase sigma factors"/>
    <property type="match status" value="1"/>
</dbReference>
<dbReference type="Pfam" id="PF04542">
    <property type="entry name" value="Sigma70_r2"/>
    <property type="match status" value="1"/>
</dbReference>
<keyword evidence="2" id="KW-0805">Transcription regulation</keyword>
<dbReference type="Gene3D" id="1.10.1740.10">
    <property type="match status" value="1"/>
</dbReference>
<dbReference type="PANTHER" id="PTHR43133:SF8">
    <property type="entry name" value="RNA POLYMERASE SIGMA FACTOR HI_1459-RELATED"/>
    <property type="match status" value="1"/>
</dbReference>
<evidence type="ECO:0000256" key="2">
    <source>
        <dbReference type="ARBA" id="ARBA00023015"/>
    </source>
</evidence>
<comment type="caution">
    <text evidence="8">The sequence shown here is derived from an EMBL/GenBank/DDBJ whole genome shotgun (WGS) entry which is preliminary data.</text>
</comment>
<dbReference type="Gene3D" id="1.10.10.10">
    <property type="entry name" value="Winged helix-like DNA-binding domain superfamily/Winged helix DNA-binding domain"/>
    <property type="match status" value="1"/>
</dbReference>
<dbReference type="InterPro" id="IPR013325">
    <property type="entry name" value="RNA_pol_sigma_r2"/>
</dbReference>
<protein>
    <submittedName>
        <fullName evidence="8">RNA polymerase sigma-70 factor (ECF subfamily)</fullName>
    </submittedName>
</protein>
<evidence type="ECO:0000259" key="7">
    <source>
        <dbReference type="Pfam" id="PF08281"/>
    </source>
</evidence>
<evidence type="ECO:0000256" key="5">
    <source>
        <dbReference type="ARBA" id="ARBA00023163"/>
    </source>
</evidence>
<evidence type="ECO:0000313" key="8">
    <source>
        <dbReference type="EMBL" id="MDQ0116879.1"/>
    </source>
</evidence>
<dbReference type="InterPro" id="IPR036388">
    <property type="entry name" value="WH-like_DNA-bd_sf"/>
</dbReference>
<dbReference type="PANTHER" id="PTHR43133">
    <property type="entry name" value="RNA POLYMERASE ECF-TYPE SIGMA FACTO"/>
    <property type="match status" value="1"/>
</dbReference>
<evidence type="ECO:0000256" key="1">
    <source>
        <dbReference type="ARBA" id="ARBA00010641"/>
    </source>
</evidence>